<evidence type="ECO:0000256" key="13">
    <source>
        <dbReference type="ARBA" id="ARBA00023136"/>
    </source>
</evidence>
<keyword evidence="7" id="KW-0479">Metal-binding</keyword>
<dbReference type="GO" id="GO:0046872">
    <property type="term" value="F:metal ion binding"/>
    <property type="evidence" value="ECO:0007669"/>
    <property type="project" value="UniProtKB-KW"/>
</dbReference>
<evidence type="ECO:0000313" key="16">
    <source>
        <dbReference type="EMBL" id="EPD69450.1"/>
    </source>
</evidence>
<accession>S2Z5D5</accession>
<feature type="transmembrane region" description="Helical" evidence="14">
    <location>
        <begin position="181"/>
        <end position="203"/>
    </location>
</feature>
<dbReference type="STRING" id="1125779.HMPREF1219_01323"/>
<dbReference type="GO" id="GO:0016887">
    <property type="term" value="F:ATP hydrolysis activity"/>
    <property type="evidence" value="ECO:0007669"/>
    <property type="project" value="InterPro"/>
</dbReference>
<comment type="similarity">
    <text evidence="2">Belongs to the cytochrome ubiquinol oxidase subunit 1 family.</text>
</comment>
<dbReference type="Pfam" id="PF01654">
    <property type="entry name" value="Cyt_bd_oxida_I"/>
    <property type="match status" value="1"/>
</dbReference>
<name>S2Z5D5_9CORY</name>
<sequence>MDLVELSRWQFGITTVYHYILPPHYRTRPMVALMQTMWHTTGKDHWYRATRFFGTAFLINFAMGVVTGIVQEFQFGMNWSDYSRFVGDVFGAPLAFEGLAAFFFESILLGSWIFDWGRLPKALHLASIWIVATAVNVSAYFIIVASSFMQHPVGARFNPDTGRAELVDFWALLTNPTALAVFPHAVFGSWITAGTVVAAVSIFKKVTSTSTARRIIEEDSKLWRACSRMVSYVILLGTAGVAATGHLLAQLMFQQQPMKMASAEALCQTTLDPHFSILSIATFNGCESARHLIGVPFVLSFLAANQFTGVTPACARPRRGATGGGRADAGSAHPRAPLAVAAALTTLIAGLTVLGFVVLGAAHYPAVGDPTWLGMAVLLALAAFESHHALPSADSQAPLSSEAAQRLLACTGHTSPAGLSPAQTVSPPRTDMAEASVRVVGTATGPAVAVHNGVFRPGGPTWSFSVGCGQTAVVSAPSGFGKTSLVEAIAGIVSPHSGTIDIVGMEGRAPAEVLRLYEEDEWIFSTTVRENLLLAQPAADDATLTEACRAVGFPLPLDMVLADGANSLSSGQRQILARARLDTTLIVLFDEPTEHIAEADAADLLATLATPEAGRARIVVTHASTDVNHLVFTTNNP</sequence>
<dbReference type="Gene3D" id="3.40.50.300">
    <property type="entry name" value="P-loop containing nucleotide triphosphate hydrolases"/>
    <property type="match status" value="1"/>
</dbReference>
<comment type="caution">
    <text evidence="16">The sequence shown here is derived from an EMBL/GenBank/DDBJ whole genome shotgun (WGS) entry which is preliminary data.</text>
</comment>
<evidence type="ECO:0000256" key="6">
    <source>
        <dbReference type="ARBA" id="ARBA00022692"/>
    </source>
</evidence>
<evidence type="ECO:0000313" key="17">
    <source>
        <dbReference type="Proteomes" id="UP000014408"/>
    </source>
</evidence>
<dbReference type="GO" id="GO:0009055">
    <property type="term" value="F:electron transfer activity"/>
    <property type="evidence" value="ECO:0007669"/>
    <property type="project" value="InterPro"/>
</dbReference>
<dbReference type="eggNOG" id="COG1132">
    <property type="taxonomic scope" value="Bacteria"/>
</dbReference>
<keyword evidence="9" id="KW-0067">ATP-binding</keyword>
<keyword evidence="11 14" id="KW-1133">Transmembrane helix</keyword>
<dbReference type="PANTHER" id="PTHR30365:SF15">
    <property type="entry name" value="CYTOCHROME BD UBIQUINOL OXIDASE SUBUNIT 1"/>
    <property type="match status" value="1"/>
</dbReference>
<evidence type="ECO:0000256" key="14">
    <source>
        <dbReference type="SAM" id="Phobius"/>
    </source>
</evidence>
<dbReference type="GO" id="GO:0019646">
    <property type="term" value="P:aerobic electron transport chain"/>
    <property type="evidence" value="ECO:0007669"/>
    <property type="project" value="InterPro"/>
</dbReference>
<evidence type="ECO:0000256" key="12">
    <source>
        <dbReference type="ARBA" id="ARBA00023004"/>
    </source>
</evidence>
<dbReference type="eggNOG" id="COG1271">
    <property type="taxonomic scope" value="Bacteria"/>
</dbReference>
<evidence type="ECO:0000256" key="2">
    <source>
        <dbReference type="ARBA" id="ARBA00009819"/>
    </source>
</evidence>
<evidence type="ECO:0000256" key="11">
    <source>
        <dbReference type="ARBA" id="ARBA00022989"/>
    </source>
</evidence>
<keyword evidence="12" id="KW-0408">Iron</keyword>
<dbReference type="GO" id="GO:0005524">
    <property type="term" value="F:ATP binding"/>
    <property type="evidence" value="ECO:0007669"/>
    <property type="project" value="UniProtKB-KW"/>
</dbReference>
<proteinExistence type="inferred from homology"/>
<evidence type="ECO:0000256" key="1">
    <source>
        <dbReference type="ARBA" id="ARBA00004651"/>
    </source>
</evidence>
<dbReference type="Proteomes" id="UP000014408">
    <property type="component" value="Unassembled WGS sequence"/>
</dbReference>
<keyword evidence="8" id="KW-0547">Nucleotide-binding</keyword>
<dbReference type="PATRIC" id="fig|1125779.3.peg.1296"/>
<dbReference type="AlphaFoldDB" id="S2Z5D5"/>
<keyword evidence="4" id="KW-1003">Cell membrane</keyword>
<feature type="transmembrane region" description="Helical" evidence="14">
    <location>
        <begin position="90"/>
        <end position="114"/>
    </location>
</feature>
<dbReference type="InterPro" id="IPR027417">
    <property type="entry name" value="P-loop_NTPase"/>
</dbReference>
<dbReference type="InterPro" id="IPR002585">
    <property type="entry name" value="Cyt-d_ubiquinol_oxidase_su_1"/>
</dbReference>
<evidence type="ECO:0000256" key="5">
    <source>
        <dbReference type="ARBA" id="ARBA00022617"/>
    </source>
</evidence>
<dbReference type="Pfam" id="PF00005">
    <property type="entry name" value="ABC_tran"/>
    <property type="match status" value="1"/>
</dbReference>
<evidence type="ECO:0000256" key="4">
    <source>
        <dbReference type="ARBA" id="ARBA00022475"/>
    </source>
</evidence>
<dbReference type="RefSeq" id="WP_016458078.1">
    <property type="nucleotide sequence ID" value="NZ_KE150446.1"/>
</dbReference>
<feature type="transmembrane region" description="Helical" evidence="14">
    <location>
        <begin position="126"/>
        <end position="149"/>
    </location>
</feature>
<dbReference type="GO" id="GO:0070069">
    <property type="term" value="C:cytochrome complex"/>
    <property type="evidence" value="ECO:0007669"/>
    <property type="project" value="InterPro"/>
</dbReference>
<reference evidence="16 17" key="1">
    <citation type="submission" date="2013-05" db="EMBL/GenBank/DDBJ databases">
        <title>The Genome Sequence of Corynebacterium pyruviciproducens 1773O (ATCC BAA-1742).</title>
        <authorList>
            <consortium name="The Broad Institute Genomics Platform"/>
            <person name="Earl A."/>
            <person name="Ward D."/>
            <person name="Feldgarden M."/>
            <person name="Gevers D."/>
            <person name="Tong J."/>
            <person name="Walker B."/>
            <person name="Young S."/>
            <person name="Zeng Q."/>
            <person name="Gargeya S."/>
            <person name="Fitzgerald M."/>
            <person name="Haas B."/>
            <person name="Abouelleil A."/>
            <person name="Allen A.W."/>
            <person name="Alvarado L."/>
            <person name="Arachchi H.M."/>
            <person name="Berlin A.M."/>
            <person name="Chapman S.B."/>
            <person name="Gainer-Dewar J."/>
            <person name="Goldberg J."/>
            <person name="Griggs A."/>
            <person name="Gujja S."/>
            <person name="Hansen M."/>
            <person name="Howarth C."/>
            <person name="Imamovic A."/>
            <person name="Ireland A."/>
            <person name="Larimer J."/>
            <person name="McCowan C."/>
            <person name="Murphy C."/>
            <person name="Pearson M."/>
            <person name="Poon T.W."/>
            <person name="Priest M."/>
            <person name="Roberts A."/>
            <person name="Saif S."/>
            <person name="Shea T."/>
            <person name="Sisk P."/>
            <person name="Sykes S."/>
            <person name="Wortman J."/>
            <person name="Nusbaum C."/>
            <person name="Birren B."/>
        </authorList>
    </citation>
    <scope>NUCLEOTIDE SEQUENCE [LARGE SCALE GENOMIC DNA]</scope>
    <source>
        <strain evidence="16 17">ATCC BAA-1742</strain>
    </source>
</reference>
<feature type="domain" description="AAA+ ATPase" evidence="15">
    <location>
        <begin position="468"/>
        <end position="633"/>
    </location>
</feature>
<protein>
    <recommendedName>
        <fullName evidence="15">AAA+ ATPase domain-containing protein</fullName>
    </recommendedName>
</protein>
<evidence type="ECO:0000256" key="8">
    <source>
        <dbReference type="ARBA" id="ARBA00022741"/>
    </source>
</evidence>
<keyword evidence="17" id="KW-1185">Reference proteome</keyword>
<keyword evidence="10" id="KW-0249">Electron transport</keyword>
<dbReference type="SMART" id="SM00382">
    <property type="entry name" value="AAA"/>
    <property type="match status" value="1"/>
</dbReference>
<keyword evidence="3" id="KW-0813">Transport</keyword>
<evidence type="ECO:0000256" key="9">
    <source>
        <dbReference type="ARBA" id="ARBA00022840"/>
    </source>
</evidence>
<evidence type="ECO:0000256" key="7">
    <source>
        <dbReference type="ARBA" id="ARBA00022723"/>
    </source>
</evidence>
<evidence type="ECO:0000256" key="10">
    <source>
        <dbReference type="ARBA" id="ARBA00022982"/>
    </source>
</evidence>
<dbReference type="GO" id="GO:0020037">
    <property type="term" value="F:heme binding"/>
    <property type="evidence" value="ECO:0007669"/>
    <property type="project" value="TreeGrafter"/>
</dbReference>
<dbReference type="SUPFAM" id="SSF52540">
    <property type="entry name" value="P-loop containing nucleoside triphosphate hydrolases"/>
    <property type="match status" value="1"/>
</dbReference>
<organism evidence="16 17">
    <name type="scientific">Corynebacterium pyruviciproducens ATCC BAA-1742</name>
    <dbReference type="NCBI Taxonomy" id="1125779"/>
    <lineage>
        <taxon>Bacteria</taxon>
        <taxon>Bacillati</taxon>
        <taxon>Actinomycetota</taxon>
        <taxon>Actinomycetes</taxon>
        <taxon>Mycobacteriales</taxon>
        <taxon>Corynebacteriaceae</taxon>
        <taxon>Corynebacterium</taxon>
    </lineage>
</organism>
<keyword evidence="13 14" id="KW-0472">Membrane</keyword>
<feature type="transmembrane region" description="Helical" evidence="14">
    <location>
        <begin position="52"/>
        <end position="70"/>
    </location>
</feature>
<feature type="transmembrane region" description="Helical" evidence="14">
    <location>
        <begin position="230"/>
        <end position="253"/>
    </location>
</feature>
<dbReference type="GO" id="GO:0005886">
    <property type="term" value="C:plasma membrane"/>
    <property type="evidence" value="ECO:0007669"/>
    <property type="project" value="UniProtKB-SubCell"/>
</dbReference>
<dbReference type="InterPro" id="IPR003439">
    <property type="entry name" value="ABC_transporter-like_ATP-bd"/>
</dbReference>
<comment type="subcellular location">
    <subcellularLocation>
        <location evidence="1">Cell membrane</location>
        <topology evidence="1">Multi-pass membrane protein</topology>
    </subcellularLocation>
</comment>
<feature type="transmembrane region" description="Helical" evidence="14">
    <location>
        <begin position="338"/>
        <end position="359"/>
    </location>
</feature>
<dbReference type="GO" id="GO:0016682">
    <property type="term" value="F:oxidoreductase activity, acting on diphenols and related substances as donors, oxygen as acceptor"/>
    <property type="evidence" value="ECO:0007669"/>
    <property type="project" value="TreeGrafter"/>
</dbReference>
<gene>
    <name evidence="16" type="ORF">HMPREF1219_01323</name>
</gene>
<evidence type="ECO:0000259" key="15">
    <source>
        <dbReference type="SMART" id="SM00382"/>
    </source>
</evidence>
<evidence type="ECO:0000256" key="3">
    <source>
        <dbReference type="ARBA" id="ARBA00022448"/>
    </source>
</evidence>
<dbReference type="HOGENOM" id="CLU_429449_0_0_11"/>
<keyword evidence="5" id="KW-0349">Heme</keyword>
<dbReference type="InterPro" id="IPR003593">
    <property type="entry name" value="AAA+_ATPase"/>
</dbReference>
<dbReference type="EMBL" id="ATBY01000013">
    <property type="protein sequence ID" value="EPD69450.1"/>
    <property type="molecule type" value="Genomic_DNA"/>
</dbReference>
<dbReference type="PANTHER" id="PTHR30365">
    <property type="entry name" value="CYTOCHROME D UBIQUINOL OXIDASE"/>
    <property type="match status" value="1"/>
</dbReference>
<keyword evidence="6 14" id="KW-0812">Transmembrane</keyword>